<dbReference type="AlphaFoldDB" id="A0A6P6EQK2"/>
<keyword evidence="1" id="KW-1185">Reference proteome</keyword>
<gene>
    <name evidence="2" type="primary">LOC111817588</name>
</gene>
<organism evidence="1 2">
    <name type="scientific">Octodon degus</name>
    <name type="common">Degu</name>
    <name type="synonym">Sciurus degus</name>
    <dbReference type="NCBI Taxonomy" id="10160"/>
    <lineage>
        <taxon>Eukaryota</taxon>
        <taxon>Metazoa</taxon>
        <taxon>Chordata</taxon>
        <taxon>Craniata</taxon>
        <taxon>Vertebrata</taxon>
        <taxon>Euteleostomi</taxon>
        <taxon>Mammalia</taxon>
        <taxon>Eutheria</taxon>
        <taxon>Euarchontoglires</taxon>
        <taxon>Glires</taxon>
        <taxon>Rodentia</taxon>
        <taxon>Hystricomorpha</taxon>
        <taxon>Octodontidae</taxon>
        <taxon>Octodon</taxon>
    </lineage>
</organism>
<name>A0A6P6EQK2_OCTDE</name>
<proteinExistence type="predicted"/>
<dbReference type="InParanoid" id="A0A6P6EQK2"/>
<dbReference type="RefSeq" id="XP_023574605.1">
    <property type="nucleotide sequence ID" value="XM_023718837.1"/>
</dbReference>
<dbReference type="PANTHER" id="PTHR47315:SF3">
    <property type="entry name" value="FIBROUS SHEATH-INTERACTING PROTEIN 2-LIKE"/>
    <property type="match status" value="1"/>
</dbReference>
<dbReference type="OrthoDB" id="8197715at2759"/>
<dbReference type="PANTHER" id="PTHR47315">
    <property type="entry name" value="FIBROUS SHEATH INTERACTING PROTEIN 2"/>
    <property type="match status" value="1"/>
</dbReference>
<accession>A0A6P6EQK2</accession>
<dbReference type="GeneID" id="111817588"/>
<evidence type="ECO:0000313" key="1">
    <source>
        <dbReference type="Proteomes" id="UP000515203"/>
    </source>
</evidence>
<evidence type="ECO:0000313" key="2">
    <source>
        <dbReference type="RefSeq" id="XP_023574605.1"/>
    </source>
</evidence>
<protein>
    <submittedName>
        <fullName evidence="2">Fibrous sheath-interacting protein 2-like</fullName>
    </submittedName>
</protein>
<reference evidence="2" key="1">
    <citation type="submission" date="2025-08" db="UniProtKB">
        <authorList>
            <consortium name="RefSeq"/>
        </authorList>
    </citation>
    <scope>IDENTIFICATION</scope>
</reference>
<dbReference type="InterPro" id="IPR038891">
    <property type="entry name" value="FSIP2"/>
</dbReference>
<dbReference type="Proteomes" id="UP000515203">
    <property type="component" value="Unplaced"/>
</dbReference>
<sequence>MDLHFRNGGKLGKAAAAKATTNILRSGKKCSTSPQKPKTPEIGAAHVLELPLGVKLPVFPGMTNVLYRTHISEKLYQPFWGFNLTDPYCQLMETTYNNLHDPHLKSYYHRNSMLTTLRRGGFITSNNNVICSLSEFNKYRQYLTRLKIDTEREYKKQHNSAVNPSRPGICYAGHKVHDNCDAAKLQQYPLRKEAQAAANQELVMNRGYLDRIRKEMKIEDRTEYQRLFCIQKEDRMCKDHHARRLHLCGKIEEEWKDKEKFLLTKLGEEAARDMTIEQCERIREKTAQKRQAYLEKKIHIIYQKCVKMAMKKNQKEEPVRKKAKMKQGLFTFLKLITRFVLVLKNYHPYYPVSRMYKITQQNKRIIKKKAKHQIP</sequence>